<evidence type="ECO:0000313" key="9">
    <source>
        <dbReference type="Proteomes" id="UP000075398"/>
    </source>
</evidence>
<reference evidence="8 9" key="1">
    <citation type="journal article" date="2016" name="ISME J.">
        <title>Chasing the elusive Euryarchaeota class WSA2: genomes reveal a uniquely fastidious methyl-reducing methanogen.</title>
        <authorList>
            <person name="Nobu M.K."/>
            <person name="Narihiro T."/>
            <person name="Kuroda K."/>
            <person name="Mei R."/>
            <person name="Liu W.T."/>
        </authorList>
    </citation>
    <scope>NUCLEOTIDE SEQUENCE [LARGE SCALE GENOMIC DNA]</scope>
    <source>
        <strain evidence="8">U1lsi0528_Bin055</strain>
    </source>
</reference>
<comment type="pathway">
    <text evidence="2">Pyrimidine metabolism; UMP biosynthesis via de novo pathway.</text>
</comment>
<feature type="domain" description="Dihydroorotate dehydrogenase catalytic" evidence="7">
    <location>
        <begin position="94"/>
        <end position="290"/>
    </location>
</feature>
<dbReference type="GO" id="GO:0005737">
    <property type="term" value="C:cytoplasm"/>
    <property type="evidence" value="ECO:0007669"/>
    <property type="project" value="InterPro"/>
</dbReference>
<evidence type="ECO:0000256" key="6">
    <source>
        <dbReference type="ARBA" id="ARBA00023002"/>
    </source>
</evidence>
<dbReference type="STRING" id="1705564.APG08_01020"/>
<dbReference type="PANTHER" id="PTHR48109:SF3">
    <property type="entry name" value="SLL0744 PROTEIN"/>
    <property type="match status" value="1"/>
</dbReference>
<comment type="cofactor">
    <cofactor evidence="1">
        <name>FMN</name>
        <dbReference type="ChEBI" id="CHEBI:58210"/>
    </cofactor>
</comment>
<evidence type="ECO:0000259" key="7">
    <source>
        <dbReference type="Pfam" id="PF01180"/>
    </source>
</evidence>
<keyword evidence="6" id="KW-0560">Oxidoreductase</keyword>
<evidence type="ECO:0000256" key="4">
    <source>
        <dbReference type="ARBA" id="ARBA00022643"/>
    </source>
</evidence>
<evidence type="ECO:0000313" key="8">
    <source>
        <dbReference type="EMBL" id="KYC53619.1"/>
    </source>
</evidence>
<keyword evidence="5" id="KW-0665">Pyrimidine biosynthesis</keyword>
<gene>
    <name evidence="8" type="ORF">AMQ22_00149</name>
</gene>
<keyword evidence="4" id="KW-0288">FMN</keyword>
<name>A0A150J8S1_9EURY</name>
<sequence>MIDLSTSYMGLNLKNPIVASSSYLWEDPKNIKKAERSGAAAVVLHSLFEEQLEIEQEELNKFLLQGTESYAEALTYFPEIKEFKFAPDEYIELVKEVKASLDIPIIGSLNGVSEGGWIKYAQKIEQAGADALELNIYYIPTDVSIKSEKIEENYYNLVKSVKQKIKIPLAVKLSPYFTSTPNLLRNLEKAGADAFVIFNRFYQPDIDVENLEITPNLVLSNSDELRLRLRWAAIMYGKIKPDIAITGGVHTGSDVIKTIMAGANVSMMTSALIKNGIDHIEKVLSEVKDWLSSHEYDSIKSIQGLISQRNVLEPSAYERANYMKTLGSYK</sequence>
<dbReference type="Gene3D" id="3.20.20.70">
    <property type="entry name" value="Aldolase class I"/>
    <property type="match status" value="1"/>
</dbReference>
<evidence type="ECO:0000256" key="2">
    <source>
        <dbReference type="ARBA" id="ARBA00004725"/>
    </source>
</evidence>
<dbReference type="InterPro" id="IPR012135">
    <property type="entry name" value="Dihydroorotate_DH_1_2"/>
</dbReference>
<dbReference type="GO" id="GO:0006207">
    <property type="term" value="P:'de novo' pyrimidine nucleobase biosynthetic process"/>
    <property type="evidence" value="ECO:0007669"/>
    <property type="project" value="TreeGrafter"/>
</dbReference>
<evidence type="ECO:0000256" key="5">
    <source>
        <dbReference type="ARBA" id="ARBA00022975"/>
    </source>
</evidence>
<protein>
    <submittedName>
        <fullName evidence="8">Dihydroorotate dehydrogenase 2</fullName>
    </submittedName>
</protein>
<dbReference type="InterPro" id="IPR005720">
    <property type="entry name" value="Dihydroorotate_DH_cat"/>
</dbReference>
<dbReference type="CDD" id="cd04739">
    <property type="entry name" value="DHOD_like"/>
    <property type="match status" value="1"/>
</dbReference>
<dbReference type="GO" id="GO:0004152">
    <property type="term" value="F:dihydroorotate dehydrogenase activity"/>
    <property type="evidence" value="ECO:0007669"/>
    <property type="project" value="InterPro"/>
</dbReference>
<dbReference type="Pfam" id="PF01180">
    <property type="entry name" value="DHO_dh"/>
    <property type="match status" value="1"/>
</dbReference>
<accession>A0A150J8S1</accession>
<evidence type="ECO:0000256" key="3">
    <source>
        <dbReference type="ARBA" id="ARBA00022630"/>
    </source>
</evidence>
<dbReference type="PIRSF" id="PIRSF000164">
    <property type="entry name" value="DHO_oxidase"/>
    <property type="match status" value="1"/>
</dbReference>
<dbReference type="EMBL" id="LNGC01000003">
    <property type="protein sequence ID" value="KYC53619.1"/>
    <property type="molecule type" value="Genomic_DNA"/>
</dbReference>
<proteinExistence type="predicted"/>
<dbReference type="UniPathway" id="UPA00070"/>
<dbReference type="NCBIfam" id="NF005741">
    <property type="entry name" value="PRK07565.1"/>
    <property type="match status" value="1"/>
</dbReference>
<dbReference type="InterPro" id="IPR013785">
    <property type="entry name" value="Aldolase_TIM"/>
</dbReference>
<evidence type="ECO:0000256" key="1">
    <source>
        <dbReference type="ARBA" id="ARBA00001917"/>
    </source>
</evidence>
<dbReference type="PATRIC" id="fig|1705409.3.peg.156"/>
<organism evidence="8 9">
    <name type="scientific">Candidatus Methanofastidiosum methylothiophilum</name>
    <dbReference type="NCBI Taxonomy" id="1705564"/>
    <lineage>
        <taxon>Archaea</taxon>
        <taxon>Methanobacteriati</taxon>
        <taxon>Methanobacteriota</taxon>
        <taxon>Stenosarchaea group</taxon>
        <taxon>Candidatus Methanofastidiosia</taxon>
        <taxon>Candidatus Methanofastidiosales</taxon>
        <taxon>Candidatus Methanofastidiosaceae</taxon>
        <taxon>Candidatus Methanofastidiosum</taxon>
    </lineage>
</organism>
<keyword evidence="3" id="KW-0285">Flavoprotein</keyword>
<comment type="caution">
    <text evidence="8">The sequence shown here is derived from an EMBL/GenBank/DDBJ whole genome shotgun (WGS) entry which is preliminary data.</text>
</comment>
<dbReference type="GO" id="GO:0044205">
    <property type="term" value="P:'de novo' UMP biosynthetic process"/>
    <property type="evidence" value="ECO:0007669"/>
    <property type="project" value="UniProtKB-UniPathway"/>
</dbReference>
<dbReference type="AlphaFoldDB" id="A0A150J8S1"/>
<dbReference type="PANTHER" id="PTHR48109">
    <property type="entry name" value="DIHYDROOROTATE DEHYDROGENASE (QUINONE), MITOCHONDRIAL-RELATED"/>
    <property type="match status" value="1"/>
</dbReference>
<dbReference type="InterPro" id="IPR050074">
    <property type="entry name" value="DHO_dehydrogenase"/>
</dbReference>
<dbReference type="Proteomes" id="UP000075398">
    <property type="component" value="Unassembled WGS sequence"/>
</dbReference>
<dbReference type="SUPFAM" id="SSF51395">
    <property type="entry name" value="FMN-linked oxidoreductases"/>
    <property type="match status" value="1"/>
</dbReference>